<dbReference type="EMBL" id="GBRH01261528">
    <property type="protein sequence ID" value="JAD36367.1"/>
    <property type="molecule type" value="Transcribed_RNA"/>
</dbReference>
<accession>A0A0A8ZNE1</accession>
<name>A0A0A8ZNE1_ARUDO</name>
<reference evidence="1" key="1">
    <citation type="submission" date="2014-09" db="EMBL/GenBank/DDBJ databases">
        <authorList>
            <person name="Magalhaes I.L.F."/>
            <person name="Oliveira U."/>
            <person name="Santos F.R."/>
            <person name="Vidigal T.H.D.A."/>
            <person name="Brescovit A.D."/>
            <person name="Santos A.J."/>
        </authorList>
    </citation>
    <scope>NUCLEOTIDE SEQUENCE</scope>
    <source>
        <tissue evidence="1">Shoot tissue taken approximately 20 cm above the soil surface</tissue>
    </source>
</reference>
<protein>
    <submittedName>
        <fullName evidence="1">Uncharacterized protein</fullName>
    </submittedName>
</protein>
<dbReference type="AlphaFoldDB" id="A0A0A8ZNE1"/>
<reference evidence="1" key="2">
    <citation type="journal article" date="2015" name="Data Brief">
        <title>Shoot transcriptome of the giant reed, Arundo donax.</title>
        <authorList>
            <person name="Barrero R.A."/>
            <person name="Guerrero F.D."/>
            <person name="Moolhuijzen P."/>
            <person name="Goolsby J.A."/>
            <person name="Tidwell J."/>
            <person name="Bellgard S.E."/>
            <person name="Bellgard M.I."/>
        </authorList>
    </citation>
    <scope>NUCLEOTIDE SEQUENCE</scope>
    <source>
        <tissue evidence="1">Shoot tissue taken approximately 20 cm above the soil surface</tissue>
    </source>
</reference>
<evidence type="ECO:0000313" key="1">
    <source>
        <dbReference type="EMBL" id="JAD36367.1"/>
    </source>
</evidence>
<proteinExistence type="predicted"/>
<organism evidence="1">
    <name type="scientific">Arundo donax</name>
    <name type="common">Giant reed</name>
    <name type="synonym">Donax arundinaceus</name>
    <dbReference type="NCBI Taxonomy" id="35708"/>
    <lineage>
        <taxon>Eukaryota</taxon>
        <taxon>Viridiplantae</taxon>
        <taxon>Streptophyta</taxon>
        <taxon>Embryophyta</taxon>
        <taxon>Tracheophyta</taxon>
        <taxon>Spermatophyta</taxon>
        <taxon>Magnoliopsida</taxon>
        <taxon>Liliopsida</taxon>
        <taxon>Poales</taxon>
        <taxon>Poaceae</taxon>
        <taxon>PACMAD clade</taxon>
        <taxon>Arundinoideae</taxon>
        <taxon>Arundineae</taxon>
        <taxon>Arundo</taxon>
    </lineage>
</organism>
<sequence length="31" mass="3468">MVVLRSTSVTVCNFIHALVYISIRDVTSSKQ</sequence>